<dbReference type="Pfam" id="PF01918">
    <property type="entry name" value="Alba"/>
    <property type="match status" value="1"/>
</dbReference>
<evidence type="ECO:0000259" key="2">
    <source>
        <dbReference type="Pfam" id="PF01918"/>
    </source>
</evidence>
<dbReference type="InterPro" id="IPR002775">
    <property type="entry name" value="DNA/RNA-bd_Alba-like"/>
</dbReference>
<proteinExistence type="predicted"/>
<evidence type="ECO:0000256" key="1">
    <source>
        <dbReference type="SAM" id="MobiDB-lite"/>
    </source>
</evidence>
<reference evidence="3 4" key="1">
    <citation type="journal article" date="2016" name="Proc. Natl. Acad. Sci. U.S.A.">
        <title>Comparative genomics of biotechnologically important yeasts.</title>
        <authorList>
            <person name="Riley R."/>
            <person name="Haridas S."/>
            <person name="Wolfe K.H."/>
            <person name="Lopes M.R."/>
            <person name="Hittinger C.T."/>
            <person name="Goeker M."/>
            <person name="Salamov A.A."/>
            <person name="Wisecaver J.H."/>
            <person name="Long T.M."/>
            <person name="Calvey C.H."/>
            <person name="Aerts A.L."/>
            <person name="Barry K.W."/>
            <person name="Choi C."/>
            <person name="Clum A."/>
            <person name="Coughlan A.Y."/>
            <person name="Deshpande S."/>
            <person name="Douglass A.P."/>
            <person name="Hanson S.J."/>
            <person name="Klenk H.-P."/>
            <person name="LaButti K.M."/>
            <person name="Lapidus A."/>
            <person name="Lindquist E.A."/>
            <person name="Lipzen A.M."/>
            <person name="Meier-Kolthoff J.P."/>
            <person name="Ohm R.A."/>
            <person name="Otillar R.P."/>
            <person name="Pangilinan J.L."/>
            <person name="Peng Y."/>
            <person name="Rokas A."/>
            <person name="Rosa C.A."/>
            <person name="Scheuner C."/>
            <person name="Sibirny A.A."/>
            <person name="Slot J.C."/>
            <person name="Stielow J.B."/>
            <person name="Sun H."/>
            <person name="Kurtzman C.P."/>
            <person name="Blackwell M."/>
            <person name="Grigoriev I.V."/>
            <person name="Jeffries T.W."/>
        </authorList>
    </citation>
    <scope>NUCLEOTIDE SEQUENCE [LARGE SCALE GENOMIC DNA]</scope>
    <source>
        <strain evidence="4">ATCC 58044 / CBS 1984 / NCYC 433 / NRRL Y-366-8</strain>
    </source>
</reference>
<keyword evidence="4" id="KW-1185">Reference proteome</keyword>
<name>A0A1E3PAJ6_WICAA</name>
<dbReference type="AlphaFoldDB" id="A0A1E3PAJ6"/>
<evidence type="ECO:0000313" key="3">
    <source>
        <dbReference type="EMBL" id="ODQ62446.1"/>
    </source>
</evidence>
<feature type="compositionally biased region" description="Polar residues" evidence="1">
    <location>
        <begin position="1"/>
        <end position="11"/>
    </location>
</feature>
<dbReference type="OrthoDB" id="4033941at2759"/>
<evidence type="ECO:0000313" key="4">
    <source>
        <dbReference type="Proteomes" id="UP000094112"/>
    </source>
</evidence>
<dbReference type="GeneID" id="30200254"/>
<dbReference type="GO" id="GO:0003676">
    <property type="term" value="F:nucleic acid binding"/>
    <property type="evidence" value="ECO:0007669"/>
    <property type="project" value="InterPro"/>
</dbReference>
<dbReference type="EMBL" id="KV454208">
    <property type="protein sequence ID" value="ODQ62446.1"/>
    <property type="molecule type" value="Genomic_DNA"/>
</dbReference>
<feature type="region of interest" description="Disordered" evidence="1">
    <location>
        <begin position="1"/>
        <end position="44"/>
    </location>
</feature>
<feature type="compositionally biased region" description="Polar residues" evidence="1">
    <location>
        <begin position="24"/>
        <end position="44"/>
    </location>
</feature>
<feature type="domain" description="DNA/RNA-binding protein Alba-like" evidence="2">
    <location>
        <begin position="53"/>
        <end position="117"/>
    </location>
</feature>
<accession>A0A1E3PAJ6</accession>
<protein>
    <recommendedName>
        <fullName evidence="2">DNA/RNA-binding protein Alba-like domain-containing protein</fullName>
    </recommendedName>
</protein>
<organism evidence="3 4">
    <name type="scientific">Wickerhamomyces anomalus (strain ATCC 58044 / CBS 1984 / NCYC 433 / NRRL Y-366-8)</name>
    <name type="common">Yeast</name>
    <name type="synonym">Hansenula anomala</name>
    <dbReference type="NCBI Taxonomy" id="683960"/>
    <lineage>
        <taxon>Eukaryota</taxon>
        <taxon>Fungi</taxon>
        <taxon>Dikarya</taxon>
        <taxon>Ascomycota</taxon>
        <taxon>Saccharomycotina</taxon>
        <taxon>Saccharomycetes</taxon>
        <taxon>Phaffomycetales</taxon>
        <taxon>Wickerhamomycetaceae</taxon>
        <taxon>Wickerhamomyces</taxon>
    </lineage>
</organism>
<dbReference type="RefSeq" id="XP_019041653.1">
    <property type="nucleotide sequence ID" value="XM_019183008.1"/>
</dbReference>
<sequence length="167" mass="19181">MPRSSQDSITDQPPLKKHKAHGNPTGSSQVSKEEQFQFSQSFKSTNSSISQKSIVIKKGDKIQKRVSQLLTTVLEKDEPVFLMSSGESLQKMISILEIFKLKLKDNKDFKFEQFNKLDHFKTFIKKNEILSKEIKVPVLYTLIRKVKETSGADDDAVDFDAWNRQEI</sequence>
<gene>
    <name evidence="3" type="ORF">WICANDRAFT_60504</name>
</gene>
<dbReference type="Proteomes" id="UP000094112">
    <property type="component" value="Unassembled WGS sequence"/>
</dbReference>